<keyword evidence="9" id="KW-0969">Cilium</keyword>
<proteinExistence type="inferred from homology"/>
<keyword evidence="4 6" id="KW-0975">Bacterial flagellum</keyword>
<evidence type="ECO:0000256" key="2">
    <source>
        <dbReference type="ARBA" id="ARBA00009677"/>
    </source>
</evidence>
<dbReference type="Proteomes" id="UP001162834">
    <property type="component" value="Chromosome"/>
</dbReference>
<dbReference type="InterPro" id="IPR006299">
    <property type="entry name" value="FlgC"/>
</dbReference>
<protein>
    <recommendedName>
        <fullName evidence="3 6">Flagellar basal-body rod protein FlgC</fullName>
    </recommendedName>
</protein>
<gene>
    <name evidence="9" type="primary">flgC</name>
    <name evidence="9" type="ORF">DSM104329_00071</name>
</gene>
<reference evidence="9" key="1">
    <citation type="journal article" date="2022" name="Int. J. Syst. Evol. Microbiol.">
        <title>Pseudomonas aegrilactucae sp. nov. and Pseudomonas morbosilactucae sp. nov., pathogens causing bacterial rot of lettuce in Japan.</title>
        <authorList>
            <person name="Sawada H."/>
            <person name="Fujikawa T."/>
            <person name="Satou M."/>
        </authorList>
    </citation>
    <scope>NUCLEOTIDE SEQUENCE</scope>
    <source>
        <strain evidence="9">0166_1</strain>
    </source>
</reference>
<comment type="subcellular location">
    <subcellularLocation>
        <location evidence="1 6">Bacterial flagellum basal body</location>
    </subcellularLocation>
</comment>
<sequence length="152" mass="15573">MGLFDALSISASGLSAERLRMDVTAENLANAQSTQGAGGQPYRRKEVVLQATGGAGGFQAALAGAMGPAGGGSGAVPGGVQVAGIVEDAEPGRRIYDPGHPDADAQGYVTMPNVDSVTEMVDLISESRAYEANVTAMQTAKQMFTKTLDLLR</sequence>
<organism evidence="9 10">
    <name type="scientific">Capillimicrobium parvum</name>
    <dbReference type="NCBI Taxonomy" id="2884022"/>
    <lineage>
        <taxon>Bacteria</taxon>
        <taxon>Bacillati</taxon>
        <taxon>Actinomycetota</taxon>
        <taxon>Thermoleophilia</taxon>
        <taxon>Solirubrobacterales</taxon>
        <taxon>Capillimicrobiaceae</taxon>
        <taxon>Capillimicrobium</taxon>
    </lineage>
</organism>
<dbReference type="GO" id="GO:0030694">
    <property type="term" value="C:bacterial-type flagellum basal body, rod"/>
    <property type="evidence" value="ECO:0007669"/>
    <property type="project" value="UniProtKB-UniRule"/>
</dbReference>
<dbReference type="EMBL" id="CP087164">
    <property type="protein sequence ID" value="UGS33706.1"/>
    <property type="molecule type" value="Genomic_DNA"/>
</dbReference>
<dbReference type="PANTHER" id="PTHR30435">
    <property type="entry name" value="FLAGELLAR PROTEIN"/>
    <property type="match status" value="1"/>
</dbReference>
<accession>A0A9E7BW46</accession>
<keyword evidence="10" id="KW-1185">Reference proteome</keyword>
<dbReference type="PANTHER" id="PTHR30435:SF2">
    <property type="entry name" value="FLAGELLAR BASAL-BODY ROD PROTEIN FLGC"/>
    <property type="match status" value="1"/>
</dbReference>
<evidence type="ECO:0000256" key="4">
    <source>
        <dbReference type="ARBA" id="ARBA00023143"/>
    </source>
</evidence>
<dbReference type="KEGG" id="sbae:DSM104329_00071"/>
<dbReference type="RefSeq" id="WP_259313400.1">
    <property type="nucleotide sequence ID" value="NZ_CP087164.1"/>
</dbReference>
<evidence type="ECO:0000313" key="9">
    <source>
        <dbReference type="EMBL" id="UGS33706.1"/>
    </source>
</evidence>
<evidence type="ECO:0000256" key="1">
    <source>
        <dbReference type="ARBA" id="ARBA00004117"/>
    </source>
</evidence>
<name>A0A9E7BW46_9ACTN</name>
<dbReference type="Pfam" id="PF00460">
    <property type="entry name" value="Flg_bb_rod"/>
    <property type="match status" value="1"/>
</dbReference>
<dbReference type="AlphaFoldDB" id="A0A9E7BW46"/>
<feature type="domain" description="Flagellar basal body rod protein N-terminal" evidence="7">
    <location>
        <begin position="9"/>
        <end position="37"/>
    </location>
</feature>
<evidence type="ECO:0000256" key="3">
    <source>
        <dbReference type="ARBA" id="ARBA00017941"/>
    </source>
</evidence>
<keyword evidence="9" id="KW-0966">Cell projection</keyword>
<comment type="similarity">
    <text evidence="2">Belongs to the flagella basal body rod proteins family.</text>
</comment>
<keyword evidence="9" id="KW-0282">Flagellum</keyword>
<feature type="domain" description="Flagellar basal-body/hook protein C-terminal" evidence="8">
    <location>
        <begin position="105"/>
        <end position="150"/>
    </location>
</feature>
<dbReference type="GO" id="GO:0071978">
    <property type="term" value="P:bacterial-type flagellum-dependent swarming motility"/>
    <property type="evidence" value="ECO:0007669"/>
    <property type="project" value="TreeGrafter"/>
</dbReference>
<dbReference type="InterPro" id="IPR001444">
    <property type="entry name" value="Flag_bb_rod_N"/>
</dbReference>
<evidence type="ECO:0000313" key="10">
    <source>
        <dbReference type="Proteomes" id="UP001162834"/>
    </source>
</evidence>
<evidence type="ECO:0000256" key="6">
    <source>
        <dbReference type="RuleBase" id="RU362062"/>
    </source>
</evidence>
<evidence type="ECO:0000259" key="8">
    <source>
        <dbReference type="Pfam" id="PF06429"/>
    </source>
</evidence>
<dbReference type="NCBIfam" id="TIGR01395">
    <property type="entry name" value="FlgC"/>
    <property type="match status" value="1"/>
</dbReference>
<evidence type="ECO:0000259" key="7">
    <source>
        <dbReference type="Pfam" id="PF00460"/>
    </source>
</evidence>
<dbReference type="InterPro" id="IPR010930">
    <property type="entry name" value="Flg_bb/hook_C_dom"/>
</dbReference>
<dbReference type="Pfam" id="PF06429">
    <property type="entry name" value="Flg_bbr_C"/>
    <property type="match status" value="1"/>
</dbReference>
<evidence type="ECO:0000256" key="5">
    <source>
        <dbReference type="ARBA" id="ARBA00025933"/>
    </source>
</evidence>
<comment type="subunit">
    <text evidence="5 6">The basal body constitutes a major portion of the flagellar organelle and consists of four rings (L,P,S, and M) mounted on a central rod. The rod consists of about 26 subunits of FlgG in the distal portion, and FlgB, FlgC and FlgF are thought to build up the proximal portion of the rod with about 6 subunits each.</text>
</comment>